<feature type="transmembrane region" description="Helical" evidence="1">
    <location>
        <begin position="7"/>
        <end position="25"/>
    </location>
</feature>
<evidence type="ECO:0000259" key="2">
    <source>
        <dbReference type="Pfam" id="PF00144"/>
    </source>
</evidence>
<protein>
    <submittedName>
        <fullName evidence="3">Beta-lactamase family protein</fullName>
    </submittedName>
</protein>
<comment type="caution">
    <text evidence="3">The sequence shown here is derived from an EMBL/GenBank/DDBJ whole genome shotgun (WGS) entry which is preliminary data.</text>
</comment>
<dbReference type="PANTHER" id="PTHR46825">
    <property type="entry name" value="D-ALANYL-D-ALANINE-CARBOXYPEPTIDASE/ENDOPEPTIDASE AMPH"/>
    <property type="match status" value="1"/>
</dbReference>
<dbReference type="SUPFAM" id="SSF56601">
    <property type="entry name" value="beta-lactamase/transpeptidase-like"/>
    <property type="match status" value="1"/>
</dbReference>
<accession>A0ABS3C934</accession>
<dbReference type="Gene3D" id="3.40.710.10">
    <property type="entry name" value="DD-peptidase/beta-lactamase superfamily"/>
    <property type="match status" value="1"/>
</dbReference>
<dbReference type="PANTHER" id="PTHR46825:SF9">
    <property type="entry name" value="BETA-LACTAMASE-RELATED DOMAIN-CONTAINING PROTEIN"/>
    <property type="match status" value="1"/>
</dbReference>
<organism evidence="3 4">
    <name type="scientific">Algoriphagus oliviformis</name>
    <dbReference type="NCBI Taxonomy" id="2811231"/>
    <lineage>
        <taxon>Bacteria</taxon>
        <taxon>Pseudomonadati</taxon>
        <taxon>Bacteroidota</taxon>
        <taxon>Cytophagia</taxon>
        <taxon>Cytophagales</taxon>
        <taxon>Cyclobacteriaceae</taxon>
        <taxon>Algoriphagus</taxon>
    </lineage>
</organism>
<keyword evidence="4" id="KW-1185">Reference proteome</keyword>
<dbReference type="Proteomes" id="UP000664317">
    <property type="component" value="Unassembled WGS sequence"/>
</dbReference>
<evidence type="ECO:0000256" key="1">
    <source>
        <dbReference type="SAM" id="Phobius"/>
    </source>
</evidence>
<evidence type="ECO:0000313" key="4">
    <source>
        <dbReference type="Proteomes" id="UP000664317"/>
    </source>
</evidence>
<name>A0ABS3C934_9BACT</name>
<feature type="domain" description="Beta-lactamase-related" evidence="2">
    <location>
        <begin position="59"/>
        <end position="353"/>
    </location>
</feature>
<keyword evidence="1" id="KW-0812">Transmembrane</keyword>
<dbReference type="InterPro" id="IPR050491">
    <property type="entry name" value="AmpC-like"/>
</dbReference>
<dbReference type="RefSeq" id="WP_206580384.1">
    <property type="nucleotide sequence ID" value="NZ_JAFKCT010000016.1"/>
</dbReference>
<sequence>MNWKIKYAILGLAFWLLLFLGWEWWRSYPKVRPVPVVHPESLEGKIDSVLLRALGDLLIPGLAVGVVEDQKVIYLKAFGYLDLETKDSLSVQSQLPVASVSKLFTALGLAKLGLESGFPVDTTLNALLPRGKQLPREFDGISLRDLLRHASGLSDSRSIRNLLLGEEKRKLNLLPEYLPTPDLDNKGYQYADINFDLLGYAMESKAKKPFEELIRESTLKAAGMETSHFPSARPLGPAQGYKRTFLWKRLQATDLKLERYPSPSSGLLVSPEELSKALLHLCRGNMGAFDKELGWLQGKSDLPAGFQKITLNGSVFLGHFGEQGGFSAILAYSPELELGLFLLANAEDKADFRKLLSSEILTLLSSDHSQ</sequence>
<gene>
    <name evidence="3" type="ORF">J0A68_21835</name>
</gene>
<dbReference type="EMBL" id="JAFKCT010000016">
    <property type="protein sequence ID" value="MBN7813612.1"/>
    <property type="molecule type" value="Genomic_DNA"/>
</dbReference>
<proteinExistence type="predicted"/>
<evidence type="ECO:0000313" key="3">
    <source>
        <dbReference type="EMBL" id="MBN7813612.1"/>
    </source>
</evidence>
<keyword evidence="1" id="KW-1133">Transmembrane helix</keyword>
<reference evidence="3 4" key="1">
    <citation type="submission" date="2021-03" db="EMBL/GenBank/DDBJ databases">
        <title>novel species isolated from a fishpond in China.</title>
        <authorList>
            <person name="Lu H."/>
            <person name="Cai Z."/>
        </authorList>
    </citation>
    <scope>NUCLEOTIDE SEQUENCE [LARGE SCALE GENOMIC DNA]</scope>
    <source>
        <strain evidence="3 4">H41</strain>
    </source>
</reference>
<keyword evidence="1" id="KW-0472">Membrane</keyword>
<dbReference type="InterPro" id="IPR012338">
    <property type="entry name" value="Beta-lactam/transpept-like"/>
</dbReference>
<dbReference type="InterPro" id="IPR001466">
    <property type="entry name" value="Beta-lactam-related"/>
</dbReference>
<dbReference type="Pfam" id="PF00144">
    <property type="entry name" value="Beta-lactamase"/>
    <property type="match status" value="1"/>
</dbReference>